<dbReference type="PROSITE" id="PS51257">
    <property type="entry name" value="PROKAR_LIPOPROTEIN"/>
    <property type="match status" value="1"/>
</dbReference>
<dbReference type="InterPro" id="IPR057739">
    <property type="entry name" value="Glyco_hydro_29_N"/>
</dbReference>
<evidence type="ECO:0000256" key="6">
    <source>
        <dbReference type="ARBA" id="ARBA00023295"/>
    </source>
</evidence>
<sequence>MIRQFIYSVLVVSLIASCSTKTDSTSKETYQPTEKSLATHYAAPDWFRDAKLGIYFTWGPYTVAAKTNEWYPRWMHFGLNKEDWQGDKPGYHIDLKQWHSQRFAQPSEFAYHDMIEQFTAEHFDADEWAELFARAGAKFAGPVAMHHDGYALWDSDITPWNVADIGPKRDITGELANALRQRDIKLITTFHHARNLQRYKGQTLQQAKQRYGHLDMYHFFWNSHFPWVEELATSSEDEKLKWLYGNVPEAEWLDTFWLGTLKEVINKYQPDMIWFDTWLDLIPQQQRYEFAAYYLNQAQTWGKEVMMTHKDMDMPETFSVEDFEQGRRDKLTGAPWLTDDTITKWSWSYVEGIEVKPASWVIHDFIDIVSKNGQLLLNVSPKSDGTIPQDQKEVLYELGDWLAVNGEAIYNTRPWKIYGEGPTQMESGGHFTKHVDYTANDIRFTQSKNALYAIALGTPRKPLKILALAKNNSIGVANFSKVSSLNGDYIKSWQQKADALYIELTADAPEQIAYAFKFE</sequence>
<keyword evidence="6" id="KW-0326">Glycosidase</keyword>
<dbReference type="SMART" id="SM00812">
    <property type="entry name" value="Alpha_L_fucos"/>
    <property type="match status" value="1"/>
</dbReference>
<dbReference type="OrthoDB" id="107551at2"/>
<name>W7QBM7_9ALTE</name>
<evidence type="ECO:0000256" key="5">
    <source>
        <dbReference type="ARBA" id="ARBA00022801"/>
    </source>
</evidence>
<keyword evidence="4" id="KW-0732">Signal</keyword>
<feature type="domain" description="Glycoside hydrolase family 29 N-terminal" evidence="7">
    <location>
        <begin position="22"/>
        <end position="407"/>
    </location>
</feature>
<evidence type="ECO:0000256" key="3">
    <source>
        <dbReference type="ARBA" id="ARBA00012662"/>
    </source>
</evidence>
<evidence type="ECO:0000256" key="2">
    <source>
        <dbReference type="ARBA" id="ARBA00007951"/>
    </source>
</evidence>
<dbReference type="Pfam" id="PF01120">
    <property type="entry name" value="Alpha_L_fucos"/>
    <property type="match status" value="1"/>
</dbReference>
<dbReference type="InterPro" id="IPR000933">
    <property type="entry name" value="Glyco_hydro_29"/>
</dbReference>
<gene>
    <name evidence="8" type="ORF">DS2_08992</name>
</gene>
<dbReference type="InterPro" id="IPR016286">
    <property type="entry name" value="FUC_metazoa-typ"/>
</dbReference>
<dbReference type="EC" id="3.2.1.51" evidence="3"/>
<evidence type="ECO:0000313" key="9">
    <source>
        <dbReference type="Proteomes" id="UP000019276"/>
    </source>
</evidence>
<dbReference type="GO" id="GO:0005764">
    <property type="term" value="C:lysosome"/>
    <property type="evidence" value="ECO:0007669"/>
    <property type="project" value="TreeGrafter"/>
</dbReference>
<dbReference type="eggNOG" id="COG3669">
    <property type="taxonomic scope" value="Bacteria"/>
</dbReference>
<dbReference type="PANTHER" id="PTHR10030:SF37">
    <property type="entry name" value="ALPHA-L-FUCOSIDASE-RELATED"/>
    <property type="match status" value="1"/>
</dbReference>
<dbReference type="Proteomes" id="UP000019276">
    <property type="component" value="Unassembled WGS sequence"/>
</dbReference>
<dbReference type="Gene3D" id="3.20.20.80">
    <property type="entry name" value="Glycosidases"/>
    <property type="match status" value="1"/>
</dbReference>
<keyword evidence="5" id="KW-0378">Hydrolase</keyword>
<accession>W7QBM7</accession>
<comment type="caution">
    <text evidence="8">The sequence shown here is derived from an EMBL/GenBank/DDBJ whole genome shotgun (WGS) entry which is preliminary data.</text>
</comment>
<dbReference type="SUPFAM" id="SSF51445">
    <property type="entry name" value="(Trans)glycosidases"/>
    <property type="match status" value="1"/>
</dbReference>
<evidence type="ECO:0000313" key="8">
    <source>
        <dbReference type="EMBL" id="EWH10224.1"/>
    </source>
</evidence>
<dbReference type="AlphaFoldDB" id="W7QBM7"/>
<dbReference type="STRING" id="1328313.DS2_08992"/>
<dbReference type="PATRIC" id="fig|1328313.3.peg.1835"/>
<evidence type="ECO:0000256" key="1">
    <source>
        <dbReference type="ARBA" id="ARBA00004071"/>
    </source>
</evidence>
<protein>
    <recommendedName>
        <fullName evidence="3">alpha-L-fucosidase</fullName>
        <ecNumber evidence="3">3.2.1.51</ecNumber>
    </recommendedName>
</protein>
<dbReference type="GO" id="GO:0006004">
    <property type="term" value="P:fucose metabolic process"/>
    <property type="evidence" value="ECO:0007669"/>
    <property type="project" value="InterPro"/>
</dbReference>
<dbReference type="InterPro" id="IPR017853">
    <property type="entry name" value="GH"/>
</dbReference>
<reference evidence="8 9" key="1">
    <citation type="journal article" date="2014" name="Genome Announc.">
        <title>Draft Genome Sequence of the Agar-Degrading Bacterium Catenovulum sp. Strain DS-2, Isolated from Intestines of Haliotis diversicolor.</title>
        <authorList>
            <person name="Shan D."/>
            <person name="Li X."/>
            <person name="Gu Z."/>
            <person name="Wei G."/>
            <person name="Gao Z."/>
            <person name="Shao Z."/>
        </authorList>
    </citation>
    <scope>NUCLEOTIDE SEQUENCE [LARGE SCALE GENOMIC DNA]</scope>
    <source>
        <strain evidence="8 9">DS-2</strain>
    </source>
</reference>
<proteinExistence type="inferred from homology"/>
<comment type="similarity">
    <text evidence="2">Belongs to the glycosyl hydrolase 29 family.</text>
</comment>
<dbReference type="GO" id="GO:0004560">
    <property type="term" value="F:alpha-L-fucosidase activity"/>
    <property type="evidence" value="ECO:0007669"/>
    <property type="project" value="InterPro"/>
</dbReference>
<dbReference type="RefSeq" id="WP_035014407.1">
    <property type="nucleotide sequence ID" value="NZ_ARZY01000014.1"/>
</dbReference>
<organism evidence="8 9">
    <name type="scientific">Catenovulum agarivorans DS-2</name>
    <dbReference type="NCBI Taxonomy" id="1328313"/>
    <lineage>
        <taxon>Bacteria</taxon>
        <taxon>Pseudomonadati</taxon>
        <taxon>Pseudomonadota</taxon>
        <taxon>Gammaproteobacteria</taxon>
        <taxon>Alteromonadales</taxon>
        <taxon>Alteromonadaceae</taxon>
        <taxon>Catenovulum</taxon>
    </lineage>
</organism>
<dbReference type="PANTHER" id="PTHR10030">
    <property type="entry name" value="ALPHA-L-FUCOSIDASE"/>
    <property type="match status" value="1"/>
</dbReference>
<evidence type="ECO:0000259" key="7">
    <source>
        <dbReference type="Pfam" id="PF01120"/>
    </source>
</evidence>
<dbReference type="GO" id="GO:0016139">
    <property type="term" value="P:glycoside catabolic process"/>
    <property type="evidence" value="ECO:0007669"/>
    <property type="project" value="TreeGrafter"/>
</dbReference>
<dbReference type="InterPro" id="IPR013780">
    <property type="entry name" value="Glyco_hydro_b"/>
</dbReference>
<evidence type="ECO:0000256" key="4">
    <source>
        <dbReference type="ARBA" id="ARBA00022729"/>
    </source>
</evidence>
<dbReference type="Gene3D" id="2.60.40.1180">
    <property type="entry name" value="Golgi alpha-mannosidase II"/>
    <property type="match status" value="1"/>
</dbReference>
<dbReference type="PIRSF" id="PIRSF001092">
    <property type="entry name" value="Alpha-L-fucosidase"/>
    <property type="match status" value="1"/>
</dbReference>
<comment type="function">
    <text evidence="1">Alpha-L-fucosidase is responsible for hydrolyzing the alpha-1,6-linked fucose joined to the reducing-end N-acetylglucosamine of the carbohydrate moieties of glycoproteins.</text>
</comment>
<keyword evidence="9" id="KW-1185">Reference proteome</keyword>
<dbReference type="EMBL" id="ARZY01000014">
    <property type="protein sequence ID" value="EWH10224.1"/>
    <property type="molecule type" value="Genomic_DNA"/>
</dbReference>